<name>A0ABW5JLG2_9BACT</name>
<feature type="domain" description="Outer membrane lipoprotein BamD-like" evidence="6">
    <location>
        <begin position="32"/>
        <end position="213"/>
    </location>
</feature>
<dbReference type="InterPro" id="IPR011990">
    <property type="entry name" value="TPR-like_helical_dom_sf"/>
</dbReference>
<evidence type="ECO:0000256" key="4">
    <source>
        <dbReference type="SAM" id="MobiDB-lite"/>
    </source>
</evidence>
<sequence length="274" mass="32163">MRKKLLVVFSFLFLFTACQNDKLIKRGDTVDVAFGKAMALYEEEDFSEAADAFDTVTRLGRGTNYGQEAQYYLAESYYSGRRYLLAASEYDRFVSLYPQDPRRQDAEFKAAMSYYHQSPRYKLDQTSTRRAIERFQLFNNRFPDSELVPEAADRIDELRNKLARKSYEAAQFYVRTDRYRAANIYFDETIDQYPETEWAERSLVDQIQTYITYADNSIIARQAERYSSAIETYEKFLQLFPDSEYRSEVESLHDEAQQKLAEVPTPKVSETSQS</sequence>
<protein>
    <submittedName>
        <fullName evidence="7">Outer membrane protein assembly factor BamD</fullName>
    </submittedName>
</protein>
<accession>A0ABW5JLG2</accession>
<dbReference type="EMBL" id="JBHULI010000024">
    <property type="protein sequence ID" value="MFD2532242.1"/>
    <property type="molecule type" value="Genomic_DNA"/>
</dbReference>
<evidence type="ECO:0000256" key="1">
    <source>
        <dbReference type="ARBA" id="ARBA00022729"/>
    </source>
</evidence>
<keyword evidence="2" id="KW-0472">Membrane</keyword>
<dbReference type="InterPro" id="IPR017689">
    <property type="entry name" value="BamD"/>
</dbReference>
<keyword evidence="8" id="KW-1185">Reference proteome</keyword>
<evidence type="ECO:0000313" key="8">
    <source>
        <dbReference type="Proteomes" id="UP001597460"/>
    </source>
</evidence>
<dbReference type="Gene3D" id="1.25.40.10">
    <property type="entry name" value="Tetratricopeptide repeat domain"/>
    <property type="match status" value="1"/>
</dbReference>
<feature type="chain" id="PRO_5046637124" evidence="5">
    <location>
        <begin position="20"/>
        <end position="274"/>
    </location>
</feature>
<dbReference type="NCBIfam" id="TIGR03302">
    <property type="entry name" value="OM_YfiO"/>
    <property type="match status" value="1"/>
</dbReference>
<dbReference type="InterPro" id="IPR039565">
    <property type="entry name" value="BamD-like"/>
</dbReference>
<dbReference type="Pfam" id="PF13174">
    <property type="entry name" value="TPR_6"/>
    <property type="match status" value="1"/>
</dbReference>
<keyword evidence="3" id="KW-0998">Cell outer membrane</keyword>
<comment type="caution">
    <text evidence="7">The sequence shown here is derived from an EMBL/GenBank/DDBJ whole genome shotgun (WGS) entry which is preliminary data.</text>
</comment>
<evidence type="ECO:0000256" key="3">
    <source>
        <dbReference type="ARBA" id="ARBA00023237"/>
    </source>
</evidence>
<dbReference type="Proteomes" id="UP001597460">
    <property type="component" value="Unassembled WGS sequence"/>
</dbReference>
<dbReference type="RefSeq" id="WP_390300514.1">
    <property type="nucleotide sequence ID" value="NZ_JBHULI010000024.1"/>
</dbReference>
<feature type="signal peptide" evidence="5">
    <location>
        <begin position="1"/>
        <end position="19"/>
    </location>
</feature>
<proteinExistence type="predicted"/>
<feature type="region of interest" description="Disordered" evidence="4">
    <location>
        <begin position="251"/>
        <end position="274"/>
    </location>
</feature>
<evidence type="ECO:0000256" key="2">
    <source>
        <dbReference type="ARBA" id="ARBA00023136"/>
    </source>
</evidence>
<dbReference type="Pfam" id="PF13525">
    <property type="entry name" value="YfiO"/>
    <property type="match status" value="1"/>
</dbReference>
<gene>
    <name evidence="7" type="ORF">ACFSVN_07270</name>
</gene>
<reference evidence="8" key="1">
    <citation type="journal article" date="2019" name="Int. J. Syst. Evol. Microbiol.">
        <title>The Global Catalogue of Microorganisms (GCM) 10K type strain sequencing project: providing services to taxonomists for standard genome sequencing and annotation.</title>
        <authorList>
            <consortium name="The Broad Institute Genomics Platform"/>
            <consortium name="The Broad Institute Genome Sequencing Center for Infectious Disease"/>
            <person name="Wu L."/>
            <person name="Ma J."/>
        </authorList>
    </citation>
    <scope>NUCLEOTIDE SEQUENCE [LARGE SCALE GENOMIC DNA]</scope>
    <source>
        <strain evidence="8">KCTC 52042</strain>
    </source>
</reference>
<dbReference type="PROSITE" id="PS51257">
    <property type="entry name" value="PROKAR_LIPOPROTEIN"/>
    <property type="match status" value="1"/>
</dbReference>
<dbReference type="InterPro" id="IPR019734">
    <property type="entry name" value="TPR_rpt"/>
</dbReference>
<evidence type="ECO:0000313" key="7">
    <source>
        <dbReference type="EMBL" id="MFD2532242.1"/>
    </source>
</evidence>
<evidence type="ECO:0000256" key="5">
    <source>
        <dbReference type="SAM" id="SignalP"/>
    </source>
</evidence>
<organism evidence="7 8">
    <name type="scientific">Gracilimonas halophila</name>
    <dbReference type="NCBI Taxonomy" id="1834464"/>
    <lineage>
        <taxon>Bacteria</taxon>
        <taxon>Pseudomonadati</taxon>
        <taxon>Balneolota</taxon>
        <taxon>Balneolia</taxon>
        <taxon>Balneolales</taxon>
        <taxon>Balneolaceae</taxon>
        <taxon>Gracilimonas</taxon>
    </lineage>
</organism>
<evidence type="ECO:0000259" key="6">
    <source>
        <dbReference type="Pfam" id="PF13525"/>
    </source>
</evidence>
<dbReference type="SUPFAM" id="SSF48452">
    <property type="entry name" value="TPR-like"/>
    <property type="match status" value="1"/>
</dbReference>
<keyword evidence="1 5" id="KW-0732">Signal</keyword>